<dbReference type="EMBL" id="JXTC01000198">
    <property type="protein sequence ID" value="PON82237.1"/>
    <property type="molecule type" value="Genomic_DNA"/>
</dbReference>
<proteinExistence type="predicted"/>
<name>A0A2P5E9K8_TREOI</name>
<feature type="region of interest" description="Disordered" evidence="1">
    <location>
        <begin position="20"/>
        <end position="42"/>
    </location>
</feature>
<protein>
    <submittedName>
        <fullName evidence="2">Uncharacterized protein</fullName>
    </submittedName>
</protein>
<sequence length="105" mass="11360">MGPRGVCTPQYRVAIWASPTGSYAGSSRGRPDPKGLGILARPERTGPFRVRPSLGPPRSLAGQWTRAGLYFFCGLGWPINSFEPVMGGPGRVGPTCPFYHLYHSI</sequence>
<gene>
    <name evidence="2" type="ORF">TorRG33x02_219390</name>
</gene>
<evidence type="ECO:0000313" key="2">
    <source>
        <dbReference type="EMBL" id="PON82237.1"/>
    </source>
</evidence>
<dbReference type="AlphaFoldDB" id="A0A2P5E9K8"/>
<evidence type="ECO:0000313" key="3">
    <source>
        <dbReference type="Proteomes" id="UP000237000"/>
    </source>
</evidence>
<reference evidence="3" key="1">
    <citation type="submission" date="2016-06" db="EMBL/GenBank/DDBJ databases">
        <title>Parallel loss of symbiosis genes in relatives of nitrogen-fixing non-legume Parasponia.</title>
        <authorList>
            <person name="Van Velzen R."/>
            <person name="Holmer R."/>
            <person name="Bu F."/>
            <person name="Rutten L."/>
            <person name="Van Zeijl A."/>
            <person name="Liu W."/>
            <person name="Santuari L."/>
            <person name="Cao Q."/>
            <person name="Sharma T."/>
            <person name="Shen D."/>
            <person name="Roswanjaya Y."/>
            <person name="Wardhani T."/>
            <person name="Kalhor M.S."/>
            <person name="Jansen J."/>
            <person name="Van den Hoogen J."/>
            <person name="Gungor B."/>
            <person name="Hartog M."/>
            <person name="Hontelez J."/>
            <person name="Verver J."/>
            <person name="Yang W.-C."/>
            <person name="Schijlen E."/>
            <person name="Repin R."/>
            <person name="Schilthuizen M."/>
            <person name="Schranz E."/>
            <person name="Heidstra R."/>
            <person name="Miyata K."/>
            <person name="Fedorova E."/>
            <person name="Kohlen W."/>
            <person name="Bisseling T."/>
            <person name="Smit S."/>
            <person name="Geurts R."/>
        </authorList>
    </citation>
    <scope>NUCLEOTIDE SEQUENCE [LARGE SCALE GENOMIC DNA]</scope>
    <source>
        <strain evidence="3">cv. RG33-2</strain>
    </source>
</reference>
<dbReference type="Proteomes" id="UP000237000">
    <property type="component" value="Unassembled WGS sequence"/>
</dbReference>
<keyword evidence="3" id="KW-1185">Reference proteome</keyword>
<comment type="caution">
    <text evidence="2">The sequence shown here is derived from an EMBL/GenBank/DDBJ whole genome shotgun (WGS) entry which is preliminary data.</text>
</comment>
<accession>A0A2P5E9K8</accession>
<evidence type="ECO:0000256" key="1">
    <source>
        <dbReference type="SAM" id="MobiDB-lite"/>
    </source>
</evidence>
<organism evidence="2 3">
    <name type="scientific">Trema orientale</name>
    <name type="common">Charcoal tree</name>
    <name type="synonym">Celtis orientalis</name>
    <dbReference type="NCBI Taxonomy" id="63057"/>
    <lineage>
        <taxon>Eukaryota</taxon>
        <taxon>Viridiplantae</taxon>
        <taxon>Streptophyta</taxon>
        <taxon>Embryophyta</taxon>
        <taxon>Tracheophyta</taxon>
        <taxon>Spermatophyta</taxon>
        <taxon>Magnoliopsida</taxon>
        <taxon>eudicotyledons</taxon>
        <taxon>Gunneridae</taxon>
        <taxon>Pentapetalae</taxon>
        <taxon>rosids</taxon>
        <taxon>fabids</taxon>
        <taxon>Rosales</taxon>
        <taxon>Cannabaceae</taxon>
        <taxon>Trema</taxon>
    </lineage>
</organism>
<dbReference type="InParanoid" id="A0A2P5E9K8"/>